<dbReference type="Gene3D" id="3.10.129.10">
    <property type="entry name" value="Hotdog Thioesterase"/>
    <property type="match status" value="1"/>
</dbReference>
<comment type="caution">
    <text evidence="4">The sequence shown here is derived from an EMBL/GenBank/DDBJ whole genome shotgun (WGS) entry which is preliminary data.</text>
</comment>
<accession>A0AAN6EMJ5</accession>
<reference evidence="4" key="1">
    <citation type="submission" date="2023-01" db="EMBL/GenBank/DDBJ databases">
        <title>Exophiala dermititidis isolated from Cystic Fibrosis Patient.</title>
        <authorList>
            <person name="Kurbessoian T."/>
            <person name="Crocker A."/>
            <person name="Murante D."/>
            <person name="Hogan D.A."/>
            <person name="Stajich J.E."/>
        </authorList>
    </citation>
    <scope>NUCLEOTIDE SEQUENCE</scope>
    <source>
        <strain evidence="4">Ex8</strain>
    </source>
</reference>
<dbReference type="Proteomes" id="UP001161757">
    <property type="component" value="Unassembled WGS sequence"/>
</dbReference>
<evidence type="ECO:0000313" key="5">
    <source>
        <dbReference type="Proteomes" id="UP001161757"/>
    </source>
</evidence>
<feature type="domain" description="Thioesterase" evidence="3">
    <location>
        <begin position="73"/>
        <end position="150"/>
    </location>
</feature>
<protein>
    <recommendedName>
        <fullName evidence="3">Thioesterase domain-containing protein</fullName>
    </recommendedName>
</protein>
<dbReference type="InterPro" id="IPR029069">
    <property type="entry name" value="HotDog_dom_sf"/>
</dbReference>
<dbReference type="CDD" id="cd03443">
    <property type="entry name" value="PaaI_thioesterase"/>
    <property type="match status" value="1"/>
</dbReference>
<dbReference type="PANTHER" id="PTHR21660">
    <property type="entry name" value="THIOESTERASE SUPERFAMILY MEMBER-RELATED"/>
    <property type="match status" value="1"/>
</dbReference>
<name>A0AAN6EMJ5_EXODE</name>
<evidence type="ECO:0000259" key="3">
    <source>
        <dbReference type="Pfam" id="PF03061"/>
    </source>
</evidence>
<feature type="region of interest" description="Disordered" evidence="2">
    <location>
        <begin position="178"/>
        <end position="208"/>
    </location>
</feature>
<sequence length="208" mass="23366">MGSQREVESEAEAKSKAKAAVQETLDLFQYIMLKTGYQGYDVELMTKVVLLDADPEGWVHWELKVTEFYANQNGVMHGGAAGVIFDMCTTTALCPVAKPGYWDFQGGVTRALNISYLRAVPINTTIHIHSQVIQHGRTMALIRGTMTSPDSDPARRIVYATCDHHKVNVPVRPDHLALRDEMRMERRKRKQTENQDRVGLEGPGKARL</sequence>
<dbReference type="InterPro" id="IPR006683">
    <property type="entry name" value="Thioestr_dom"/>
</dbReference>
<evidence type="ECO:0000256" key="2">
    <source>
        <dbReference type="SAM" id="MobiDB-lite"/>
    </source>
</evidence>
<dbReference type="AlphaFoldDB" id="A0AAN6EMJ5"/>
<proteinExistence type="inferred from homology"/>
<dbReference type="GO" id="GO:0047617">
    <property type="term" value="F:fatty acyl-CoA hydrolase activity"/>
    <property type="evidence" value="ECO:0007669"/>
    <property type="project" value="InterPro"/>
</dbReference>
<dbReference type="Pfam" id="PF03061">
    <property type="entry name" value="4HBT"/>
    <property type="match status" value="1"/>
</dbReference>
<comment type="similarity">
    <text evidence="1">Belongs to the thioesterase PaaI family.</text>
</comment>
<dbReference type="SUPFAM" id="SSF54637">
    <property type="entry name" value="Thioesterase/thiol ester dehydrase-isomerase"/>
    <property type="match status" value="1"/>
</dbReference>
<dbReference type="InterPro" id="IPR039298">
    <property type="entry name" value="ACOT13"/>
</dbReference>
<evidence type="ECO:0000256" key="1">
    <source>
        <dbReference type="ARBA" id="ARBA00008324"/>
    </source>
</evidence>
<evidence type="ECO:0000313" key="4">
    <source>
        <dbReference type="EMBL" id="KAJ8988102.1"/>
    </source>
</evidence>
<dbReference type="EMBL" id="JAJGCB010000020">
    <property type="protein sequence ID" value="KAJ8988102.1"/>
    <property type="molecule type" value="Genomic_DNA"/>
</dbReference>
<gene>
    <name evidence="4" type="ORF">HRR80_007879</name>
</gene>
<organism evidence="4 5">
    <name type="scientific">Exophiala dermatitidis</name>
    <name type="common">Black yeast-like fungus</name>
    <name type="synonym">Wangiella dermatitidis</name>
    <dbReference type="NCBI Taxonomy" id="5970"/>
    <lineage>
        <taxon>Eukaryota</taxon>
        <taxon>Fungi</taxon>
        <taxon>Dikarya</taxon>
        <taxon>Ascomycota</taxon>
        <taxon>Pezizomycotina</taxon>
        <taxon>Eurotiomycetes</taxon>
        <taxon>Chaetothyriomycetidae</taxon>
        <taxon>Chaetothyriales</taxon>
        <taxon>Herpotrichiellaceae</taxon>
        <taxon>Exophiala</taxon>
    </lineage>
</organism>
<dbReference type="PANTHER" id="PTHR21660:SF9">
    <property type="entry name" value="THIOESTERASE DOMAIN-CONTAINING PROTEIN"/>
    <property type="match status" value="1"/>
</dbReference>